<sequence>MWLVNHGGEREIIMKYLGAAVSDTGISKRTNQDGVCIKIADTEQHGQIAMCVLCDGMGGLKKGELASATVIRAFIEWFEQQLPWKISGGIWDGLSADWERLVKACNFRILEYGKQEGITLGTTVSAILLMEGHYLIAHVGDSRVYKIAGTVEQLTEDHSFVAREIKRGNMTEEEAENHPQRNVLIQCVGASGIVTPDILHGRTEKGDVYMLCSDGFRHKLSTEEIYEEFRAENIGSAEIMEDKERYLINRVKTRNERDNITVALMKCEE</sequence>
<gene>
    <name evidence="1" type="ORF">E5357_07220</name>
</gene>
<reference evidence="1" key="1">
    <citation type="submission" date="2019-04" db="EMBL/GenBank/DDBJ databases">
        <title>Microbes associate with the intestines of laboratory mice.</title>
        <authorList>
            <person name="Navarre W."/>
            <person name="Wong E."/>
            <person name="Huang K."/>
            <person name="Tropini C."/>
            <person name="Ng K."/>
            <person name="Yu B."/>
        </authorList>
    </citation>
    <scope>NUCLEOTIDE SEQUENCE</scope>
    <source>
        <strain evidence="1">NM72_1-8</strain>
    </source>
</reference>
<protein>
    <submittedName>
        <fullName evidence="1">Serine/threonine-protein phosphatase</fullName>
    </submittedName>
</protein>
<keyword evidence="2" id="KW-1185">Reference proteome</keyword>
<accession>A0AC61QZG3</accession>
<evidence type="ECO:0000313" key="2">
    <source>
        <dbReference type="Proteomes" id="UP000307720"/>
    </source>
</evidence>
<proteinExistence type="predicted"/>
<evidence type="ECO:0000313" key="1">
    <source>
        <dbReference type="EMBL" id="TGX98891.1"/>
    </source>
</evidence>
<comment type="caution">
    <text evidence="1">The sequence shown here is derived from an EMBL/GenBank/DDBJ whole genome shotgun (WGS) entry which is preliminary data.</text>
</comment>
<organism evidence="1 2">
    <name type="scientific">Hominisplanchenecus murintestinalis</name>
    <dbReference type="NCBI Taxonomy" id="2941517"/>
    <lineage>
        <taxon>Bacteria</taxon>
        <taxon>Bacillati</taxon>
        <taxon>Bacillota</taxon>
        <taxon>Clostridia</taxon>
        <taxon>Lachnospirales</taxon>
        <taxon>Lachnospiraceae</taxon>
        <taxon>Hominisplanchenecus</taxon>
    </lineage>
</organism>
<dbReference type="EMBL" id="SRZB01000012">
    <property type="protein sequence ID" value="TGX98891.1"/>
    <property type="molecule type" value="Genomic_DNA"/>
</dbReference>
<dbReference type="Proteomes" id="UP000307720">
    <property type="component" value="Unassembled WGS sequence"/>
</dbReference>
<name>A0AC61QZG3_9FIRM</name>